<evidence type="ECO:0000313" key="2">
    <source>
        <dbReference type="Proteomes" id="UP001165064"/>
    </source>
</evidence>
<evidence type="ECO:0000313" key="1">
    <source>
        <dbReference type="EMBL" id="GME83290.1"/>
    </source>
</evidence>
<protein>
    <submittedName>
        <fullName evidence="1">Unnamed protein product</fullName>
    </submittedName>
</protein>
<gene>
    <name evidence="1" type="ORF">Amon02_000607500</name>
</gene>
<proteinExistence type="predicted"/>
<dbReference type="Proteomes" id="UP001165064">
    <property type="component" value="Unassembled WGS sequence"/>
</dbReference>
<comment type="caution">
    <text evidence="1">The sequence shown here is derived from an EMBL/GenBank/DDBJ whole genome shotgun (WGS) entry which is preliminary data.</text>
</comment>
<dbReference type="EMBL" id="BSXS01004643">
    <property type="protein sequence ID" value="GME83290.1"/>
    <property type="molecule type" value="Genomic_DNA"/>
</dbReference>
<sequence length="418" mass="47601">MSKDQVITSFLDTDLYKITMHAAIYDNFPDDTVTFKYTNRTSALKKLNMDAVNWLKIQIFQLENLRFTKEEIEYLQKEVPFLPTTYLKFIETFKLDPKTQITFENDEDESKIQDFEITIAGKWVDTTLYEIPILALVSESYFRFVDTNWTNDGQVEQASLKAQKLIAHGCAFSEFGTRRRRSLKSHELVMTGLVEGAKKSGHPELLLGTSNVYFAKQFGLKPIGTVGHEWMMGIAAITQDYVNANKKAMDCWLKTMGCENAGLALTDTFGTDAFLKVFHEPYSQYYIGVRQDSGDPLEYASKIAHHFYDVLKLPKFSKVICFSDSLNVDKCIKYKERADELGLKASFGIGTNLSNDFKDSPPLNIVIKLSSANGHPAIKISDNLGKNMGDVETVKRVKKELGYLEREWAEGDEAHRWN</sequence>
<organism evidence="1 2">
    <name type="scientific">Ambrosiozyma monospora</name>
    <name type="common">Yeast</name>
    <name type="synonym">Endomycopsis monosporus</name>
    <dbReference type="NCBI Taxonomy" id="43982"/>
    <lineage>
        <taxon>Eukaryota</taxon>
        <taxon>Fungi</taxon>
        <taxon>Dikarya</taxon>
        <taxon>Ascomycota</taxon>
        <taxon>Saccharomycotina</taxon>
        <taxon>Pichiomycetes</taxon>
        <taxon>Pichiales</taxon>
        <taxon>Pichiaceae</taxon>
        <taxon>Ambrosiozyma</taxon>
    </lineage>
</organism>
<reference evidence="1" key="1">
    <citation type="submission" date="2023-04" db="EMBL/GenBank/DDBJ databases">
        <title>Ambrosiozyma monospora NBRC 10751.</title>
        <authorList>
            <person name="Ichikawa N."/>
            <person name="Sato H."/>
            <person name="Tonouchi N."/>
        </authorList>
    </citation>
    <scope>NUCLEOTIDE SEQUENCE</scope>
    <source>
        <strain evidence="1">NBRC 10751</strain>
    </source>
</reference>
<keyword evidence="2" id="KW-1185">Reference proteome</keyword>
<name>A0ACB5T7V2_AMBMO</name>
<accession>A0ACB5T7V2</accession>